<dbReference type="CDD" id="cd14966">
    <property type="entry name" value="7tmD_STE3"/>
    <property type="match status" value="1"/>
</dbReference>
<dbReference type="PANTHER" id="PTHR28097:SF1">
    <property type="entry name" value="PHEROMONE A FACTOR RECEPTOR"/>
    <property type="match status" value="1"/>
</dbReference>
<reference evidence="12" key="1">
    <citation type="submission" date="2024-06" db="EMBL/GenBank/DDBJ databases">
        <title>Multi-omics analyses provide insights into the biosynthesis of the anticancer antibiotic pleurotin in Hohenbuehelia grisea.</title>
        <authorList>
            <person name="Weaver J.A."/>
            <person name="Alberti F."/>
        </authorList>
    </citation>
    <scope>NUCLEOTIDE SEQUENCE [LARGE SCALE GENOMIC DNA]</scope>
    <source>
        <strain evidence="12">T-177</strain>
    </source>
</reference>
<comment type="subcellular location">
    <subcellularLocation>
        <location evidence="1">Membrane</location>
        <topology evidence="1">Multi-pass membrane protein</topology>
    </subcellularLocation>
</comment>
<keyword evidence="5 10" id="KW-1133">Transmembrane helix</keyword>
<feature type="transmembrane region" description="Helical" evidence="10">
    <location>
        <begin position="112"/>
        <end position="133"/>
    </location>
</feature>
<accession>A0ABR3JB49</accession>
<evidence type="ECO:0000256" key="5">
    <source>
        <dbReference type="ARBA" id="ARBA00022989"/>
    </source>
</evidence>
<evidence type="ECO:0008006" key="13">
    <source>
        <dbReference type="Google" id="ProtNLM"/>
    </source>
</evidence>
<feature type="transmembrane region" description="Helical" evidence="10">
    <location>
        <begin position="204"/>
        <end position="228"/>
    </location>
</feature>
<organism evidence="11 12">
    <name type="scientific">Hohenbuehelia grisea</name>
    <dbReference type="NCBI Taxonomy" id="104357"/>
    <lineage>
        <taxon>Eukaryota</taxon>
        <taxon>Fungi</taxon>
        <taxon>Dikarya</taxon>
        <taxon>Basidiomycota</taxon>
        <taxon>Agaricomycotina</taxon>
        <taxon>Agaricomycetes</taxon>
        <taxon>Agaricomycetidae</taxon>
        <taxon>Agaricales</taxon>
        <taxon>Pleurotineae</taxon>
        <taxon>Pleurotaceae</taxon>
        <taxon>Hohenbuehelia</taxon>
    </lineage>
</organism>
<evidence type="ECO:0000256" key="10">
    <source>
        <dbReference type="SAM" id="Phobius"/>
    </source>
</evidence>
<sequence>MDPTYPLFPIFAFLGFILSLVPLPFHFQAWNSGTCYFMIWSALACLNQFINSVVWVGHTRDVAPVFCEISTRILMGSSVGIPAASLCINRRLYHIASVQAVSVTRAEKRRDILIDTAICVLFPMIYIALQYVVQGHRYNILEDLGCKPALYNTIPTYFISYSWPIIIGLISVVYCTLTLRCFFRRRVQFSQFLSSNKNLTAGRYFRLMALATTEMLLTLPLAIVGIWINTKASPISPWISWEDTHYGFSRVDQIPAMFWRRSVLVVIGSELTRWFTPFCAFVFFAFFGFADEARRYYMRVFWSAVKPFGFHPPKPSNKGSEKLVISIGSVCQLFLKACSSLTLSFDRRFEKHKGTDMTSISSLPVYTPPPAQTLKHYPSTTSSFSATCPRRDSQDAWTLVPSPASGSSFSFSVYLDPIPADHNSHRISLPPDFYESISASASMSTSTSTSSSAFSSVYSDDRNSLISIPPVAIAI</sequence>
<evidence type="ECO:0000313" key="11">
    <source>
        <dbReference type="EMBL" id="KAL0952921.1"/>
    </source>
</evidence>
<comment type="similarity">
    <text evidence="2">Belongs to the G-protein coupled receptor 4 family.</text>
</comment>
<evidence type="ECO:0000256" key="2">
    <source>
        <dbReference type="ARBA" id="ARBA00011085"/>
    </source>
</evidence>
<dbReference type="PRINTS" id="PR00899">
    <property type="entry name" value="GPCRSTE3"/>
</dbReference>
<keyword evidence="12" id="KW-1185">Reference proteome</keyword>
<evidence type="ECO:0000256" key="1">
    <source>
        <dbReference type="ARBA" id="ARBA00004141"/>
    </source>
</evidence>
<dbReference type="Proteomes" id="UP001556367">
    <property type="component" value="Unassembled WGS sequence"/>
</dbReference>
<evidence type="ECO:0000256" key="9">
    <source>
        <dbReference type="ARBA" id="ARBA00023224"/>
    </source>
</evidence>
<feature type="transmembrane region" description="Helical" evidence="10">
    <location>
        <begin position="6"/>
        <end position="25"/>
    </location>
</feature>
<comment type="caution">
    <text evidence="11">The sequence shown here is derived from an EMBL/GenBank/DDBJ whole genome shotgun (WGS) entry which is preliminary data.</text>
</comment>
<evidence type="ECO:0000256" key="3">
    <source>
        <dbReference type="ARBA" id="ARBA00022507"/>
    </source>
</evidence>
<keyword evidence="6" id="KW-0297">G-protein coupled receptor</keyword>
<feature type="transmembrane region" description="Helical" evidence="10">
    <location>
        <begin position="161"/>
        <end position="183"/>
    </location>
</feature>
<evidence type="ECO:0000256" key="8">
    <source>
        <dbReference type="ARBA" id="ARBA00023170"/>
    </source>
</evidence>
<dbReference type="PRINTS" id="PR00901">
    <property type="entry name" value="PHEROMONEBAR"/>
</dbReference>
<dbReference type="InterPro" id="IPR001499">
    <property type="entry name" value="GPCR_STE3"/>
</dbReference>
<proteinExistence type="inferred from homology"/>
<evidence type="ECO:0000256" key="4">
    <source>
        <dbReference type="ARBA" id="ARBA00022692"/>
    </source>
</evidence>
<evidence type="ECO:0000313" key="12">
    <source>
        <dbReference type="Proteomes" id="UP001556367"/>
    </source>
</evidence>
<dbReference type="EMBL" id="JASNQZ010000010">
    <property type="protein sequence ID" value="KAL0952921.1"/>
    <property type="molecule type" value="Genomic_DNA"/>
</dbReference>
<protein>
    <recommendedName>
        <fullName evidence="13">Pheromone receptor</fullName>
    </recommendedName>
</protein>
<name>A0ABR3JB49_9AGAR</name>
<gene>
    <name evidence="11" type="ORF">HGRIS_007136</name>
</gene>
<dbReference type="InterPro" id="IPR000481">
    <property type="entry name" value="GPCR_Pheromne_B_alpha_rcpt"/>
</dbReference>
<keyword evidence="9" id="KW-0807">Transducer</keyword>
<keyword evidence="8" id="KW-0675">Receptor</keyword>
<dbReference type="Pfam" id="PF02076">
    <property type="entry name" value="STE3"/>
    <property type="match status" value="1"/>
</dbReference>
<evidence type="ECO:0000256" key="6">
    <source>
        <dbReference type="ARBA" id="ARBA00023040"/>
    </source>
</evidence>
<feature type="transmembrane region" description="Helical" evidence="10">
    <location>
        <begin position="271"/>
        <end position="290"/>
    </location>
</feature>
<feature type="transmembrane region" description="Helical" evidence="10">
    <location>
        <begin position="37"/>
        <end position="57"/>
    </location>
</feature>
<evidence type="ECO:0000256" key="7">
    <source>
        <dbReference type="ARBA" id="ARBA00023136"/>
    </source>
</evidence>
<keyword evidence="3" id="KW-0589">Pheromone response</keyword>
<dbReference type="PANTHER" id="PTHR28097">
    <property type="entry name" value="PHEROMONE A FACTOR RECEPTOR"/>
    <property type="match status" value="1"/>
</dbReference>
<keyword evidence="7 10" id="KW-0472">Membrane</keyword>
<keyword evidence="4 10" id="KW-0812">Transmembrane</keyword>